<reference evidence="3" key="1">
    <citation type="submission" date="2017-09" db="EMBL/GenBank/DDBJ databases">
        <title>Depth-based differentiation of microbial function through sediment-hosted aquifers and enrichment of novel symbionts in the deep terrestrial subsurface.</title>
        <authorList>
            <person name="Probst A.J."/>
            <person name="Ladd B."/>
            <person name="Jarett J.K."/>
            <person name="Geller-Mcgrath D.E."/>
            <person name="Sieber C.M.K."/>
            <person name="Emerson J.B."/>
            <person name="Anantharaman K."/>
            <person name="Thomas B.C."/>
            <person name="Malmstrom R."/>
            <person name="Stieglmeier M."/>
            <person name="Klingl A."/>
            <person name="Woyke T."/>
            <person name="Ryan C.M."/>
            <person name="Banfield J.F."/>
        </authorList>
    </citation>
    <scope>NUCLEOTIDE SEQUENCE [LARGE SCALE GENOMIC DNA]</scope>
</reference>
<dbReference type="EMBL" id="PFLC01000008">
    <property type="protein sequence ID" value="PIY63340.1"/>
    <property type="molecule type" value="Genomic_DNA"/>
</dbReference>
<dbReference type="Proteomes" id="UP000230973">
    <property type="component" value="Unassembled WGS sequence"/>
</dbReference>
<accession>A0A2M7QBU3</accession>
<organism evidence="2 3">
    <name type="scientific">Candidatus Uhrbacteria bacterium CG_4_10_14_0_8_um_filter_58_22</name>
    <dbReference type="NCBI Taxonomy" id="1975029"/>
    <lineage>
        <taxon>Bacteria</taxon>
        <taxon>Candidatus Uhriibacteriota</taxon>
    </lineage>
</organism>
<name>A0A2M7QBU3_9BACT</name>
<evidence type="ECO:0000313" key="3">
    <source>
        <dbReference type="Proteomes" id="UP000230973"/>
    </source>
</evidence>
<sequence length="136" mass="14233">MPHGTVPKGVRGASPVPPRSGAGGSGGPEVPRVEEERPGFPPPLKLSPFTKASGDGDGGQAGSEAGTTKVFKDTAFLKILSFRNCIPSLFVIPEGRAERGLSGIQKMNVIPHSKLVIPALSRDPGQRKEKDPLSRS</sequence>
<comment type="caution">
    <text evidence="2">The sequence shown here is derived from an EMBL/GenBank/DDBJ whole genome shotgun (WGS) entry which is preliminary data.</text>
</comment>
<feature type="region of interest" description="Disordered" evidence="1">
    <location>
        <begin position="1"/>
        <end position="68"/>
    </location>
</feature>
<gene>
    <name evidence="2" type="ORF">COY93_00405</name>
</gene>
<protein>
    <submittedName>
        <fullName evidence="2">Uncharacterized protein</fullName>
    </submittedName>
</protein>
<evidence type="ECO:0000256" key="1">
    <source>
        <dbReference type="SAM" id="MobiDB-lite"/>
    </source>
</evidence>
<evidence type="ECO:0000313" key="2">
    <source>
        <dbReference type="EMBL" id="PIY63340.1"/>
    </source>
</evidence>
<proteinExistence type="predicted"/>
<dbReference type="AlphaFoldDB" id="A0A2M7QBU3"/>